<evidence type="ECO:0000313" key="9">
    <source>
        <dbReference type="EMBL" id="CAB4756055.1"/>
    </source>
</evidence>
<feature type="transmembrane region" description="Helical" evidence="7">
    <location>
        <begin position="103"/>
        <end position="126"/>
    </location>
</feature>
<evidence type="ECO:0000259" key="8">
    <source>
        <dbReference type="PROSITE" id="PS50928"/>
    </source>
</evidence>
<dbReference type="CDD" id="cd06261">
    <property type="entry name" value="TM_PBP2"/>
    <property type="match status" value="1"/>
</dbReference>
<evidence type="ECO:0000256" key="5">
    <source>
        <dbReference type="ARBA" id="ARBA00022989"/>
    </source>
</evidence>
<keyword evidence="2" id="KW-0813">Transport</keyword>
<dbReference type="GO" id="GO:0055085">
    <property type="term" value="P:transmembrane transport"/>
    <property type="evidence" value="ECO:0007669"/>
    <property type="project" value="InterPro"/>
</dbReference>
<gene>
    <name evidence="9" type="ORF">UFOPK2844_00759</name>
</gene>
<feature type="transmembrane region" description="Helical" evidence="7">
    <location>
        <begin position="12"/>
        <end position="29"/>
    </location>
</feature>
<evidence type="ECO:0000256" key="2">
    <source>
        <dbReference type="ARBA" id="ARBA00022448"/>
    </source>
</evidence>
<dbReference type="EMBL" id="CAEZZG010000010">
    <property type="protein sequence ID" value="CAB4756055.1"/>
    <property type="molecule type" value="Genomic_DNA"/>
</dbReference>
<dbReference type="Gene3D" id="1.10.3720.10">
    <property type="entry name" value="MetI-like"/>
    <property type="match status" value="1"/>
</dbReference>
<dbReference type="Pfam" id="PF00528">
    <property type="entry name" value="BPD_transp_1"/>
    <property type="match status" value="1"/>
</dbReference>
<feature type="transmembrane region" description="Helical" evidence="7">
    <location>
        <begin position="132"/>
        <end position="155"/>
    </location>
</feature>
<dbReference type="PANTHER" id="PTHR43744:SF12">
    <property type="entry name" value="ABC TRANSPORTER PERMEASE PROTEIN MG189-RELATED"/>
    <property type="match status" value="1"/>
</dbReference>
<feature type="transmembrane region" description="Helical" evidence="7">
    <location>
        <begin position="236"/>
        <end position="258"/>
    </location>
</feature>
<evidence type="ECO:0000256" key="6">
    <source>
        <dbReference type="ARBA" id="ARBA00023136"/>
    </source>
</evidence>
<accession>A0A6J6U9K6</accession>
<dbReference type="GO" id="GO:0005886">
    <property type="term" value="C:plasma membrane"/>
    <property type="evidence" value="ECO:0007669"/>
    <property type="project" value="UniProtKB-SubCell"/>
</dbReference>
<protein>
    <submittedName>
        <fullName evidence="9">Unannotated protein</fullName>
    </submittedName>
</protein>
<organism evidence="9">
    <name type="scientific">freshwater metagenome</name>
    <dbReference type="NCBI Taxonomy" id="449393"/>
    <lineage>
        <taxon>unclassified sequences</taxon>
        <taxon>metagenomes</taxon>
        <taxon>ecological metagenomes</taxon>
    </lineage>
</organism>
<sequence>MRNLFGSSYRHAFLIFLSLASIYPVWFIFQTSLKTNNEYLLNPLALPLHPVLSNFRETFTSFPVAHWALNSVIIAIFSVSGAMFIALLASYAMVFSKMRGVNFLLNTNIALMVIPPVTLVIPMFMLMVNLHLINTLASVIIFYIGLFVPFSVFFLTNFMKSVPYELIEAAKIDGLTPFAILRRIVVPLSSAALFTLMLVNIIYAWNELLIALVFLQQQESRTLMSGLSLFQGRYSINQPLVMAGAFVSVLPILLMYIFGQRFFVKGMMAGIGK</sequence>
<evidence type="ECO:0000256" key="3">
    <source>
        <dbReference type="ARBA" id="ARBA00022475"/>
    </source>
</evidence>
<evidence type="ECO:0000256" key="4">
    <source>
        <dbReference type="ARBA" id="ARBA00022692"/>
    </source>
</evidence>
<dbReference type="AlphaFoldDB" id="A0A6J6U9K6"/>
<feature type="transmembrane region" description="Helical" evidence="7">
    <location>
        <begin position="191"/>
        <end position="216"/>
    </location>
</feature>
<proteinExistence type="predicted"/>
<dbReference type="InterPro" id="IPR035906">
    <property type="entry name" value="MetI-like_sf"/>
</dbReference>
<keyword evidence="6 7" id="KW-0472">Membrane</keyword>
<keyword evidence="4 7" id="KW-0812">Transmembrane</keyword>
<evidence type="ECO:0000256" key="1">
    <source>
        <dbReference type="ARBA" id="ARBA00004651"/>
    </source>
</evidence>
<name>A0A6J6U9K6_9ZZZZ</name>
<dbReference type="PANTHER" id="PTHR43744">
    <property type="entry name" value="ABC TRANSPORTER PERMEASE PROTEIN MG189-RELATED-RELATED"/>
    <property type="match status" value="1"/>
</dbReference>
<dbReference type="InterPro" id="IPR000515">
    <property type="entry name" value="MetI-like"/>
</dbReference>
<reference evidence="9" key="1">
    <citation type="submission" date="2020-05" db="EMBL/GenBank/DDBJ databases">
        <authorList>
            <person name="Chiriac C."/>
            <person name="Salcher M."/>
            <person name="Ghai R."/>
            <person name="Kavagutti S V."/>
        </authorList>
    </citation>
    <scope>NUCLEOTIDE SEQUENCE</scope>
</reference>
<comment type="subcellular location">
    <subcellularLocation>
        <location evidence="1">Cell membrane</location>
        <topology evidence="1">Multi-pass membrane protein</topology>
    </subcellularLocation>
</comment>
<feature type="transmembrane region" description="Helical" evidence="7">
    <location>
        <begin position="67"/>
        <end position="91"/>
    </location>
</feature>
<keyword evidence="5 7" id="KW-1133">Transmembrane helix</keyword>
<evidence type="ECO:0000256" key="7">
    <source>
        <dbReference type="SAM" id="Phobius"/>
    </source>
</evidence>
<feature type="domain" description="ABC transmembrane type-1" evidence="8">
    <location>
        <begin position="68"/>
        <end position="259"/>
    </location>
</feature>
<dbReference type="SUPFAM" id="SSF161098">
    <property type="entry name" value="MetI-like"/>
    <property type="match status" value="1"/>
</dbReference>
<dbReference type="PROSITE" id="PS50928">
    <property type="entry name" value="ABC_TM1"/>
    <property type="match status" value="1"/>
</dbReference>
<keyword evidence="3" id="KW-1003">Cell membrane</keyword>